<keyword evidence="6" id="KW-1185">Reference proteome</keyword>
<dbReference type="GO" id="GO:0003677">
    <property type="term" value="F:DNA binding"/>
    <property type="evidence" value="ECO:0007669"/>
    <property type="project" value="UniProtKB-KW"/>
</dbReference>
<dbReference type="GO" id="GO:0045892">
    <property type="term" value="P:negative regulation of DNA-templated transcription"/>
    <property type="evidence" value="ECO:0007669"/>
    <property type="project" value="TreeGrafter"/>
</dbReference>
<evidence type="ECO:0000256" key="1">
    <source>
        <dbReference type="ARBA" id="ARBA00023015"/>
    </source>
</evidence>
<evidence type="ECO:0000256" key="2">
    <source>
        <dbReference type="ARBA" id="ARBA00023125"/>
    </source>
</evidence>
<evidence type="ECO:0000313" key="5">
    <source>
        <dbReference type="EMBL" id="PLW77538.1"/>
    </source>
</evidence>
<keyword evidence="3" id="KW-0804">Transcription</keyword>
<dbReference type="GO" id="GO:0003700">
    <property type="term" value="F:DNA-binding transcription factor activity"/>
    <property type="evidence" value="ECO:0007669"/>
    <property type="project" value="InterPro"/>
</dbReference>
<keyword evidence="2" id="KW-0238">DNA-binding</keyword>
<evidence type="ECO:0000259" key="4">
    <source>
        <dbReference type="PROSITE" id="PS50949"/>
    </source>
</evidence>
<dbReference type="InterPro" id="IPR036390">
    <property type="entry name" value="WH_DNA-bd_sf"/>
</dbReference>
<reference evidence="5 6" key="1">
    <citation type="submission" date="2018-01" db="EMBL/GenBank/DDBJ databases">
        <title>The draft genome sequence of Cohaesibacter sp. H1304.</title>
        <authorList>
            <person name="Wang N.-N."/>
            <person name="Du Z.-J."/>
        </authorList>
    </citation>
    <scope>NUCLEOTIDE SEQUENCE [LARGE SCALE GENOMIC DNA]</scope>
    <source>
        <strain evidence="5 6">H1304</strain>
    </source>
</reference>
<dbReference type="InterPro" id="IPR011663">
    <property type="entry name" value="UTRA"/>
</dbReference>
<dbReference type="PRINTS" id="PR00035">
    <property type="entry name" value="HTHGNTR"/>
</dbReference>
<name>A0A2N5XSZ7_9HYPH</name>
<organism evidence="5 6">
    <name type="scientific">Cohaesibacter celericrescens</name>
    <dbReference type="NCBI Taxonomy" id="2067669"/>
    <lineage>
        <taxon>Bacteria</taxon>
        <taxon>Pseudomonadati</taxon>
        <taxon>Pseudomonadota</taxon>
        <taxon>Alphaproteobacteria</taxon>
        <taxon>Hyphomicrobiales</taxon>
        <taxon>Cohaesibacteraceae</taxon>
    </lineage>
</organism>
<dbReference type="SMART" id="SM00866">
    <property type="entry name" value="UTRA"/>
    <property type="match status" value="1"/>
</dbReference>
<dbReference type="InterPro" id="IPR000524">
    <property type="entry name" value="Tscrpt_reg_HTH_GntR"/>
</dbReference>
<gene>
    <name evidence="5" type="ORF">C0081_09495</name>
</gene>
<comment type="caution">
    <text evidence="5">The sequence shown here is derived from an EMBL/GenBank/DDBJ whole genome shotgun (WGS) entry which is preliminary data.</text>
</comment>
<dbReference type="SMART" id="SM00345">
    <property type="entry name" value="HTH_GNTR"/>
    <property type="match status" value="1"/>
</dbReference>
<dbReference type="InterPro" id="IPR036388">
    <property type="entry name" value="WH-like_DNA-bd_sf"/>
</dbReference>
<keyword evidence="1" id="KW-0805">Transcription regulation</keyword>
<sequence length="251" mass="27699">MNVEDFLRPGSWLSKKSGPLYRQLSMRLERGISMGLLLPNTSLPAERDIADLTALSRVTVRKAIQELANKGVVEQRHGSGSFVKDRPSKVEQSLTHLTSFSEDMLARGYQTSAIWLERTIRRPSPDEVLTLGVSAGASVACLDRLREANGLPMAIERAVLPVDVLPNPDDVSSSLYEVLGRNGMRPVRAVQKISAINLEIREAELLGVDEGMAGLSIQRISYLDNGRAIELTKSTYRGDAYDFVAELRFSN</sequence>
<dbReference type="Gene3D" id="3.40.1410.10">
    <property type="entry name" value="Chorismate lyase-like"/>
    <property type="match status" value="1"/>
</dbReference>
<dbReference type="Pfam" id="PF00392">
    <property type="entry name" value="GntR"/>
    <property type="match status" value="1"/>
</dbReference>
<proteinExistence type="predicted"/>
<dbReference type="CDD" id="cd07377">
    <property type="entry name" value="WHTH_GntR"/>
    <property type="match status" value="1"/>
</dbReference>
<dbReference type="SUPFAM" id="SSF64288">
    <property type="entry name" value="Chorismate lyase-like"/>
    <property type="match status" value="1"/>
</dbReference>
<dbReference type="AlphaFoldDB" id="A0A2N5XSZ7"/>
<dbReference type="PANTHER" id="PTHR44846:SF1">
    <property type="entry name" value="MANNOSYL-D-GLYCERATE TRANSPORT_METABOLISM SYSTEM REPRESSOR MNGR-RELATED"/>
    <property type="match status" value="1"/>
</dbReference>
<feature type="domain" description="HTH gntR-type" evidence="4">
    <location>
        <begin position="18"/>
        <end position="86"/>
    </location>
</feature>
<evidence type="ECO:0000313" key="6">
    <source>
        <dbReference type="Proteomes" id="UP000234881"/>
    </source>
</evidence>
<dbReference type="InterPro" id="IPR028978">
    <property type="entry name" value="Chorismate_lyase_/UTRA_dom_sf"/>
</dbReference>
<dbReference type="Proteomes" id="UP000234881">
    <property type="component" value="Unassembled WGS sequence"/>
</dbReference>
<dbReference type="Pfam" id="PF07702">
    <property type="entry name" value="UTRA"/>
    <property type="match status" value="1"/>
</dbReference>
<protein>
    <submittedName>
        <fullName evidence="5">GntR family transcriptional regulator</fullName>
    </submittedName>
</protein>
<dbReference type="InterPro" id="IPR050679">
    <property type="entry name" value="Bact_HTH_transcr_reg"/>
</dbReference>
<dbReference type="Gene3D" id="1.10.10.10">
    <property type="entry name" value="Winged helix-like DNA-binding domain superfamily/Winged helix DNA-binding domain"/>
    <property type="match status" value="1"/>
</dbReference>
<dbReference type="SUPFAM" id="SSF46785">
    <property type="entry name" value="Winged helix' DNA-binding domain"/>
    <property type="match status" value="1"/>
</dbReference>
<dbReference type="RefSeq" id="WP_101533555.1">
    <property type="nucleotide sequence ID" value="NZ_JBFHIU010000015.1"/>
</dbReference>
<dbReference type="PANTHER" id="PTHR44846">
    <property type="entry name" value="MANNOSYL-D-GLYCERATE TRANSPORT/METABOLISM SYSTEM REPRESSOR MNGR-RELATED"/>
    <property type="match status" value="1"/>
</dbReference>
<dbReference type="EMBL" id="PKUQ01000016">
    <property type="protein sequence ID" value="PLW77538.1"/>
    <property type="molecule type" value="Genomic_DNA"/>
</dbReference>
<dbReference type="PROSITE" id="PS50949">
    <property type="entry name" value="HTH_GNTR"/>
    <property type="match status" value="1"/>
</dbReference>
<evidence type="ECO:0000256" key="3">
    <source>
        <dbReference type="ARBA" id="ARBA00023163"/>
    </source>
</evidence>
<accession>A0A2N5XSZ7</accession>
<dbReference type="OrthoDB" id="7173258at2"/>